<gene>
    <name evidence="2" type="ORF">ACFOS1_04895</name>
</gene>
<name>A0ABV8H4A7_9FLAO</name>
<dbReference type="RefSeq" id="WP_290235754.1">
    <property type="nucleotide sequence ID" value="NZ_JAUFPZ010000002.1"/>
</dbReference>
<dbReference type="Proteomes" id="UP001595793">
    <property type="component" value="Unassembled WGS sequence"/>
</dbReference>
<feature type="signal peptide" evidence="1">
    <location>
        <begin position="1"/>
        <end position="24"/>
    </location>
</feature>
<dbReference type="EMBL" id="JBHSAS010000006">
    <property type="protein sequence ID" value="MFC4026730.1"/>
    <property type="molecule type" value="Genomic_DNA"/>
</dbReference>
<evidence type="ECO:0000313" key="3">
    <source>
        <dbReference type="Proteomes" id="UP001595793"/>
    </source>
</evidence>
<keyword evidence="1" id="KW-0732">Signal</keyword>
<organism evidence="2 3">
    <name type="scientific">Zunongwangia endophytica</name>
    <dbReference type="NCBI Taxonomy" id="1808945"/>
    <lineage>
        <taxon>Bacteria</taxon>
        <taxon>Pseudomonadati</taxon>
        <taxon>Bacteroidota</taxon>
        <taxon>Flavobacteriia</taxon>
        <taxon>Flavobacteriales</taxon>
        <taxon>Flavobacteriaceae</taxon>
        <taxon>Zunongwangia</taxon>
    </lineage>
</organism>
<evidence type="ECO:0000256" key="1">
    <source>
        <dbReference type="SAM" id="SignalP"/>
    </source>
</evidence>
<sequence length="80" mass="9263">MKSRFIFLAIGIFFCSIFSLDLNAKDEVIENQITCFDLAENTAGDYQNDMLNEFTTVITYDEFMTIWYEAYDTCIAHGGY</sequence>
<evidence type="ECO:0008006" key="4">
    <source>
        <dbReference type="Google" id="ProtNLM"/>
    </source>
</evidence>
<feature type="chain" id="PRO_5046123910" description="GLPGLI family protein" evidence="1">
    <location>
        <begin position="25"/>
        <end position="80"/>
    </location>
</feature>
<proteinExistence type="predicted"/>
<keyword evidence="3" id="KW-1185">Reference proteome</keyword>
<reference evidence="3" key="1">
    <citation type="journal article" date="2019" name="Int. J. Syst. Evol. Microbiol.">
        <title>The Global Catalogue of Microorganisms (GCM) 10K type strain sequencing project: providing services to taxonomists for standard genome sequencing and annotation.</title>
        <authorList>
            <consortium name="The Broad Institute Genomics Platform"/>
            <consortium name="The Broad Institute Genome Sequencing Center for Infectious Disease"/>
            <person name="Wu L."/>
            <person name="Ma J."/>
        </authorList>
    </citation>
    <scope>NUCLEOTIDE SEQUENCE [LARGE SCALE GENOMIC DNA]</scope>
    <source>
        <strain evidence="3">CECT 9128</strain>
    </source>
</reference>
<protein>
    <recommendedName>
        <fullName evidence="4">GLPGLI family protein</fullName>
    </recommendedName>
</protein>
<comment type="caution">
    <text evidence="2">The sequence shown here is derived from an EMBL/GenBank/DDBJ whole genome shotgun (WGS) entry which is preliminary data.</text>
</comment>
<accession>A0ABV8H4A7</accession>
<evidence type="ECO:0000313" key="2">
    <source>
        <dbReference type="EMBL" id="MFC4026730.1"/>
    </source>
</evidence>